<evidence type="ECO:0000256" key="1">
    <source>
        <dbReference type="ARBA" id="ARBA00004606"/>
    </source>
</evidence>
<keyword evidence="6" id="KW-0325">Glycoprotein</keyword>
<feature type="compositionally biased region" description="Low complexity" evidence="7">
    <location>
        <begin position="73"/>
        <end position="82"/>
    </location>
</feature>
<feature type="compositionally biased region" description="Low complexity" evidence="7">
    <location>
        <begin position="36"/>
        <end position="48"/>
    </location>
</feature>
<gene>
    <name evidence="8" type="ORF">VaNZ11_013142</name>
</gene>
<name>A0ABQ5SFN1_9CHLO</name>
<dbReference type="PANTHER" id="PTHR12270:SF52">
    <property type="entry name" value="GLYCOSYLTRANSFERASE-LIKE PROTEIN GNT13-RELATED"/>
    <property type="match status" value="1"/>
</dbReference>
<evidence type="ECO:0000256" key="6">
    <source>
        <dbReference type="ARBA" id="ARBA00023180"/>
    </source>
</evidence>
<evidence type="ECO:0000313" key="8">
    <source>
        <dbReference type="EMBL" id="GLI68665.1"/>
    </source>
</evidence>
<feature type="region of interest" description="Disordered" evidence="7">
    <location>
        <begin position="35"/>
        <end position="84"/>
    </location>
</feature>
<accession>A0ABQ5SFN1</accession>
<feature type="compositionally biased region" description="Low complexity" evidence="7">
    <location>
        <begin position="391"/>
        <end position="412"/>
    </location>
</feature>
<feature type="non-terminal residue" evidence="8">
    <location>
        <position position="418"/>
    </location>
</feature>
<dbReference type="Pfam" id="PF13896">
    <property type="entry name" value="Glyco_transf_49"/>
    <property type="match status" value="1"/>
</dbReference>
<protein>
    <submittedName>
        <fullName evidence="8">Uncharacterized protein</fullName>
    </submittedName>
</protein>
<keyword evidence="3" id="KW-0735">Signal-anchor</keyword>
<keyword evidence="2" id="KW-0812">Transmembrane</keyword>
<keyword evidence="5" id="KW-0472">Membrane</keyword>
<evidence type="ECO:0000256" key="3">
    <source>
        <dbReference type="ARBA" id="ARBA00022968"/>
    </source>
</evidence>
<evidence type="ECO:0000313" key="9">
    <source>
        <dbReference type="Proteomes" id="UP001165090"/>
    </source>
</evidence>
<feature type="non-terminal residue" evidence="8">
    <location>
        <position position="1"/>
    </location>
</feature>
<proteinExistence type="predicted"/>
<dbReference type="Proteomes" id="UP001165090">
    <property type="component" value="Unassembled WGS sequence"/>
</dbReference>
<feature type="region of interest" description="Disordered" evidence="7">
    <location>
        <begin position="387"/>
        <end position="418"/>
    </location>
</feature>
<evidence type="ECO:0000256" key="5">
    <source>
        <dbReference type="ARBA" id="ARBA00023136"/>
    </source>
</evidence>
<evidence type="ECO:0000256" key="4">
    <source>
        <dbReference type="ARBA" id="ARBA00022989"/>
    </source>
</evidence>
<organism evidence="8 9">
    <name type="scientific">Volvox africanus</name>
    <dbReference type="NCBI Taxonomy" id="51714"/>
    <lineage>
        <taxon>Eukaryota</taxon>
        <taxon>Viridiplantae</taxon>
        <taxon>Chlorophyta</taxon>
        <taxon>core chlorophytes</taxon>
        <taxon>Chlorophyceae</taxon>
        <taxon>CS clade</taxon>
        <taxon>Chlamydomonadales</taxon>
        <taxon>Volvocaceae</taxon>
        <taxon>Volvox</taxon>
    </lineage>
</organism>
<evidence type="ECO:0000256" key="7">
    <source>
        <dbReference type="SAM" id="MobiDB-lite"/>
    </source>
</evidence>
<feature type="region of interest" description="Disordered" evidence="7">
    <location>
        <begin position="270"/>
        <end position="299"/>
    </location>
</feature>
<dbReference type="EMBL" id="BSDZ01000080">
    <property type="protein sequence ID" value="GLI68665.1"/>
    <property type="molecule type" value="Genomic_DNA"/>
</dbReference>
<keyword evidence="9" id="KW-1185">Reference proteome</keyword>
<sequence length="418" mass="46677">SRDLLRDMRNKTTAKWYINACAPPGLLANWSVAKPSSGSSATAATAATWQRPLQELERDPQVSTARRATAGRSSSSSSSSSSGKVPRVFVLPAFQTANETSSAENIRIADRMANMTKAQLEVAVVLDAALPFHVRNFPAGHGATNYLHWFRTNETYDISYARKFEPWFMAGRQVVPWHDARLRGYGHNKIIQVAATNATGALFNVHPAAFLIHRPHTRSTARGELNEDASDYRRLLRTVMRKVTGMLLHELQDAESHQLQQLMSLLQQSSPDTAARRRNRQGLDGQPGKQKQPHKLHTDGRGLLATNFHVVPDERAESSVAERNAWVNASVIKNYTPKPPGVSELAEYESSDISAFATVTKISNTETSGTEDTLALYGLTQWPWKQRRKLQAQLQDPQQRQKQQLRQKQQQRTPPAMA</sequence>
<comment type="subcellular location">
    <subcellularLocation>
        <location evidence="1">Membrane</location>
        <topology evidence="1">Single-pass type II membrane protein</topology>
    </subcellularLocation>
</comment>
<reference evidence="8 9" key="1">
    <citation type="journal article" date="2023" name="IScience">
        <title>Expanded male sex-determining region conserved during the evolution of homothallism in the green alga Volvox.</title>
        <authorList>
            <person name="Yamamoto K."/>
            <person name="Matsuzaki R."/>
            <person name="Mahakham W."/>
            <person name="Heman W."/>
            <person name="Sekimoto H."/>
            <person name="Kawachi M."/>
            <person name="Minakuchi Y."/>
            <person name="Toyoda A."/>
            <person name="Nozaki H."/>
        </authorList>
    </citation>
    <scope>NUCLEOTIDE SEQUENCE [LARGE SCALE GENOMIC DNA]</scope>
    <source>
        <strain evidence="8 9">NIES-4468</strain>
    </source>
</reference>
<keyword evidence="4" id="KW-1133">Transmembrane helix</keyword>
<comment type="caution">
    <text evidence="8">The sequence shown here is derived from an EMBL/GenBank/DDBJ whole genome shotgun (WGS) entry which is preliminary data.</text>
</comment>
<dbReference type="InterPro" id="IPR051292">
    <property type="entry name" value="Xyl/GlcA_transferase"/>
</dbReference>
<dbReference type="PANTHER" id="PTHR12270">
    <property type="entry name" value="GLYCOSYLTRANSFERASE-RELATED"/>
    <property type="match status" value="1"/>
</dbReference>
<evidence type="ECO:0000256" key="2">
    <source>
        <dbReference type="ARBA" id="ARBA00022692"/>
    </source>
</evidence>